<sequence length="440" mass="49725">MTGKSSQVYLQPQTLLVHILAHWDAQSTLNVGWTDRSIGAHVTDADVFDVLISNELSSCGMPFASTSEPRGSTLPTTEGRSGSRQTNLYNPDPLWSHAAHADRNEGTKPETEAEKLFFASYSRIRAAPAMDPKSLATSVVYTRIVSYVNVGSIAILVFDSFLTFEQEVRAIWSTGWSYMNLMYVLTKYSAFLEGGIIIYHISIPGEWYAECSLSFKVNAWLFVFGLGVGEIIMTTRTWTVWNKNRFLTYALPIFYIFIWAGSFILMGNVLQTLEFAPNPRTPYVGCRATYADPMIFIPWVLLLLYDTGAFVIYRLSLPTFAEISTPVMFIMMAIPAFKAYRSRDTPNFLHVVYRDGVLYYLYIYAISLVNIISALTFPPDLILVISLLSRMIHAILACRVVLDIHESYQAILNSPHDAQHPRSTSYQHRLRAKRPVPIKV</sequence>
<feature type="transmembrane region" description="Helical" evidence="2">
    <location>
        <begin position="140"/>
        <end position="161"/>
    </location>
</feature>
<reference evidence="5" key="2">
    <citation type="submission" date="2015-01" db="EMBL/GenBank/DDBJ databases">
        <title>Evolutionary Origins and Diversification of the Mycorrhizal Mutualists.</title>
        <authorList>
            <consortium name="DOE Joint Genome Institute"/>
            <consortium name="Mycorrhizal Genomics Consortium"/>
            <person name="Kohler A."/>
            <person name="Kuo A."/>
            <person name="Nagy L.G."/>
            <person name="Floudas D."/>
            <person name="Copeland A."/>
            <person name="Barry K.W."/>
            <person name="Cichocki N."/>
            <person name="Veneault-Fourrey C."/>
            <person name="LaButti K."/>
            <person name="Lindquist E.A."/>
            <person name="Lipzen A."/>
            <person name="Lundell T."/>
            <person name="Morin E."/>
            <person name="Murat C."/>
            <person name="Riley R."/>
            <person name="Ohm R."/>
            <person name="Sun H."/>
            <person name="Tunlid A."/>
            <person name="Henrissat B."/>
            <person name="Grigoriev I.V."/>
            <person name="Hibbett D.S."/>
            <person name="Martin F."/>
        </authorList>
    </citation>
    <scope>NUCLEOTIDE SEQUENCE [LARGE SCALE GENOMIC DNA]</scope>
    <source>
        <strain evidence="5">h7</strain>
    </source>
</reference>
<reference evidence="4 5" key="1">
    <citation type="submission" date="2014-04" db="EMBL/GenBank/DDBJ databases">
        <authorList>
            <consortium name="DOE Joint Genome Institute"/>
            <person name="Kuo A."/>
            <person name="Gay G."/>
            <person name="Dore J."/>
            <person name="Kohler A."/>
            <person name="Nagy L.G."/>
            <person name="Floudas D."/>
            <person name="Copeland A."/>
            <person name="Barry K.W."/>
            <person name="Cichocki N."/>
            <person name="Veneault-Fourrey C."/>
            <person name="LaButti K."/>
            <person name="Lindquist E.A."/>
            <person name="Lipzen A."/>
            <person name="Lundell T."/>
            <person name="Morin E."/>
            <person name="Murat C."/>
            <person name="Sun H."/>
            <person name="Tunlid A."/>
            <person name="Henrissat B."/>
            <person name="Grigoriev I.V."/>
            <person name="Hibbett D.S."/>
            <person name="Martin F."/>
            <person name="Nordberg H.P."/>
            <person name="Cantor M.N."/>
            <person name="Hua S.X."/>
        </authorList>
    </citation>
    <scope>NUCLEOTIDE SEQUENCE [LARGE SCALE GENOMIC DNA]</scope>
    <source>
        <strain evidence="5">h7</strain>
    </source>
</reference>
<feature type="transmembrane region" description="Helical" evidence="2">
    <location>
        <begin position="181"/>
        <end position="201"/>
    </location>
</feature>
<organism evidence="4 5">
    <name type="scientific">Hebeloma cylindrosporum</name>
    <dbReference type="NCBI Taxonomy" id="76867"/>
    <lineage>
        <taxon>Eukaryota</taxon>
        <taxon>Fungi</taxon>
        <taxon>Dikarya</taxon>
        <taxon>Basidiomycota</taxon>
        <taxon>Agaricomycotina</taxon>
        <taxon>Agaricomycetes</taxon>
        <taxon>Agaricomycetidae</taxon>
        <taxon>Agaricales</taxon>
        <taxon>Agaricineae</taxon>
        <taxon>Hymenogastraceae</taxon>
        <taxon>Hebeloma</taxon>
    </lineage>
</organism>
<evidence type="ECO:0000256" key="1">
    <source>
        <dbReference type="SAM" id="MobiDB-lite"/>
    </source>
</evidence>
<keyword evidence="2" id="KW-0812">Transmembrane</keyword>
<evidence type="ECO:0000256" key="2">
    <source>
        <dbReference type="SAM" id="Phobius"/>
    </source>
</evidence>
<keyword evidence="2" id="KW-0472">Membrane</keyword>
<proteinExistence type="predicted"/>
<gene>
    <name evidence="4" type="ORF">M413DRAFT_29491</name>
</gene>
<feature type="transmembrane region" description="Helical" evidence="2">
    <location>
        <begin position="213"/>
        <end position="233"/>
    </location>
</feature>
<protein>
    <recommendedName>
        <fullName evidence="3">DUF6533 domain-containing protein</fullName>
    </recommendedName>
</protein>
<dbReference type="EMBL" id="KN831786">
    <property type="protein sequence ID" value="KIM39327.1"/>
    <property type="molecule type" value="Genomic_DNA"/>
</dbReference>
<feature type="transmembrane region" description="Helical" evidence="2">
    <location>
        <begin position="294"/>
        <end position="313"/>
    </location>
</feature>
<name>A0A0C2YE76_HEBCY</name>
<keyword evidence="5" id="KW-1185">Reference proteome</keyword>
<dbReference type="OrthoDB" id="3350812at2759"/>
<feature type="domain" description="DUF6533" evidence="3">
    <location>
        <begin position="147"/>
        <end position="192"/>
    </location>
</feature>
<feature type="transmembrane region" description="Helical" evidence="2">
    <location>
        <begin position="253"/>
        <end position="273"/>
    </location>
</feature>
<dbReference type="Proteomes" id="UP000053424">
    <property type="component" value="Unassembled WGS sequence"/>
</dbReference>
<feature type="region of interest" description="Disordered" evidence="1">
    <location>
        <begin position="62"/>
        <end position="86"/>
    </location>
</feature>
<dbReference type="Pfam" id="PF20151">
    <property type="entry name" value="DUF6533"/>
    <property type="match status" value="1"/>
</dbReference>
<evidence type="ECO:0000259" key="3">
    <source>
        <dbReference type="Pfam" id="PF20151"/>
    </source>
</evidence>
<evidence type="ECO:0000313" key="4">
    <source>
        <dbReference type="EMBL" id="KIM39327.1"/>
    </source>
</evidence>
<keyword evidence="2" id="KW-1133">Transmembrane helix</keyword>
<feature type="compositionally biased region" description="Polar residues" evidence="1">
    <location>
        <begin position="64"/>
        <end position="86"/>
    </location>
</feature>
<evidence type="ECO:0000313" key="5">
    <source>
        <dbReference type="Proteomes" id="UP000053424"/>
    </source>
</evidence>
<feature type="transmembrane region" description="Helical" evidence="2">
    <location>
        <begin position="319"/>
        <end position="337"/>
    </location>
</feature>
<feature type="transmembrane region" description="Helical" evidence="2">
    <location>
        <begin position="357"/>
        <end position="375"/>
    </location>
</feature>
<dbReference type="InterPro" id="IPR045340">
    <property type="entry name" value="DUF6533"/>
</dbReference>
<dbReference type="AlphaFoldDB" id="A0A0C2YE76"/>
<accession>A0A0C2YE76</accession>
<dbReference type="HOGENOM" id="CLU_035509_11_3_1"/>